<sequence>MDARDLQKNELVKLTIHASLDVLSKHSQPFIPLFTHGTLEVEIYKPSGMDFQQPHAKDEVYIIATGTGHFLHEGERTSVQVGDMLFVRAGARHRFVDFSEDFSTWVVFYGPPGGEQATPVR</sequence>
<dbReference type="InterPro" id="IPR011051">
    <property type="entry name" value="RmlC_Cupin_sf"/>
</dbReference>
<accession>A0A3A8QHV4</accession>
<name>A0A3A8QHV4_9BACT</name>
<dbReference type="InterPro" id="IPR014710">
    <property type="entry name" value="RmlC-like_jellyroll"/>
</dbReference>
<dbReference type="InterPro" id="IPR013096">
    <property type="entry name" value="Cupin_2"/>
</dbReference>
<evidence type="ECO:0000259" key="1">
    <source>
        <dbReference type="Pfam" id="PF07883"/>
    </source>
</evidence>
<dbReference type="AlphaFoldDB" id="A0A3A8QHV4"/>
<dbReference type="SUPFAM" id="SSF51182">
    <property type="entry name" value="RmlC-like cupins"/>
    <property type="match status" value="1"/>
</dbReference>
<protein>
    <submittedName>
        <fullName evidence="2">Cupin domain-containing protein</fullName>
    </submittedName>
</protein>
<evidence type="ECO:0000313" key="3">
    <source>
        <dbReference type="Proteomes" id="UP000272888"/>
    </source>
</evidence>
<proteinExistence type="predicted"/>
<organism evidence="2 3">
    <name type="scientific">Corallococcus llansteffanensis</name>
    <dbReference type="NCBI Taxonomy" id="2316731"/>
    <lineage>
        <taxon>Bacteria</taxon>
        <taxon>Pseudomonadati</taxon>
        <taxon>Myxococcota</taxon>
        <taxon>Myxococcia</taxon>
        <taxon>Myxococcales</taxon>
        <taxon>Cystobacterineae</taxon>
        <taxon>Myxococcaceae</taxon>
        <taxon>Corallococcus</taxon>
    </lineage>
</organism>
<gene>
    <name evidence="2" type="ORF">D7V93_01625</name>
</gene>
<reference evidence="3" key="1">
    <citation type="submission" date="2018-09" db="EMBL/GenBank/DDBJ databases">
        <authorList>
            <person name="Livingstone P.G."/>
            <person name="Whitworth D.E."/>
        </authorList>
    </citation>
    <scope>NUCLEOTIDE SEQUENCE [LARGE SCALE GENOMIC DNA]</scope>
    <source>
        <strain evidence="3">CA051B</strain>
    </source>
</reference>
<dbReference type="Gene3D" id="2.60.120.10">
    <property type="entry name" value="Jelly Rolls"/>
    <property type="match status" value="1"/>
</dbReference>
<dbReference type="EMBL" id="RAWB01000008">
    <property type="protein sequence ID" value="RKH68293.1"/>
    <property type="molecule type" value="Genomic_DNA"/>
</dbReference>
<dbReference type="Proteomes" id="UP000272888">
    <property type="component" value="Unassembled WGS sequence"/>
</dbReference>
<comment type="caution">
    <text evidence="2">The sequence shown here is derived from an EMBL/GenBank/DDBJ whole genome shotgun (WGS) entry which is preliminary data.</text>
</comment>
<feature type="domain" description="Cupin type-2" evidence="1">
    <location>
        <begin position="43"/>
        <end position="96"/>
    </location>
</feature>
<dbReference type="Pfam" id="PF07883">
    <property type="entry name" value="Cupin_2"/>
    <property type="match status" value="1"/>
</dbReference>
<evidence type="ECO:0000313" key="2">
    <source>
        <dbReference type="EMBL" id="RKH68293.1"/>
    </source>
</evidence>
<dbReference type="RefSeq" id="WP_120641649.1">
    <property type="nucleotide sequence ID" value="NZ_RAWB01000008.1"/>
</dbReference>
<keyword evidence="3" id="KW-1185">Reference proteome</keyword>